<dbReference type="PANTHER" id="PTHR13793">
    <property type="entry name" value="PHD FINGER PROTEINS"/>
    <property type="match status" value="1"/>
</dbReference>
<feature type="region of interest" description="Disordered" evidence="8">
    <location>
        <begin position="479"/>
        <end position="586"/>
    </location>
</feature>
<feature type="region of interest" description="Disordered" evidence="8">
    <location>
        <begin position="322"/>
        <end position="354"/>
    </location>
</feature>
<feature type="domain" description="SAND" evidence="12">
    <location>
        <begin position="1464"/>
        <end position="1530"/>
    </location>
</feature>
<feature type="compositionally biased region" description="Low complexity" evidence="8">
    <location>
        <begin position="15"/>
        <end position="29"/>
    </location>
</feature>
<feature type="compositionally biased region" description="Low complexity" evidence="8">
    <location>
        <begin position="322"/>
        <end position="342"/>
    </location>
</feature>
<feature type="compositionally biased region" description="Basic and acidic residues" evidence="8">
    <location>
        <begin position="514"/>
        <end position="538"/>
    </location>
</feature>
<dbReference type="Gene3D" id="3.30.40.10">
    <property type="entry name" value="Zinc/RING finger domain, C3HC4 (zinc finger)"/>
    <property type="match status" value="2"/>
</dbReference>
<dbReference type="GO" id="GO:0008270">
    <property type="term" value="F:zinc ion binding"/>
    <property type="evidence" value="ECO:0007669"/>
    <property type="project" value="UniProtKB-KW"/>
</dbReference>
<accession>A0A2P6U128</accession>
<protein>
    <submittedName>
        <fullName evidence="14">Histone-lysine N-methyltransferase ATX2-like</fullName>
    </submittedName>
</protein>
<dbReference type="InterPro" id="IPR001214">
    <property type="entry name" value="SET_dom"/>
</dbReference>
<dbReference type="GO" id="GO:0006357">
    <property type="term" value="P:regulation of transcription by RNA polymerase II"/>
    <property type="evidence" value="ECO:0007669"/>
    <property type="project" value="TreeGrafter"/>
</dbReference>
<dbReference type="STRING" id="3076.A0A2P6U128"/>
<feature type="region of interest" description="Disordered" evidence="8">
    <location>
        <begin position="1121"/>
        <end position="1148"/>
    </location>
</feature>
<dbReference type="InterPro" id="IPR010919">
    <property type="entry name" value="SAND-like_dom_sf"/>
</dbReference>
<dbReference type="GO" id="GO:0008168">
    <property type="term" value="F:methyltransferase activity"/>
    <property type="evidence" value="ECO:0007669"/>
    <property type="project" value="UniProtKB-KW"/>
</dbReference>
<dbReference type="SMART" id="SM00317">
    <property type="entry name" value="SET"/>
    <property type="match status" value="1"/>
</dbReference>
<dbReference type="PROSITE" id="PS50016">
    <property type="entry name" value="ZF_PHD_2"/>
    <property type="match status" value="1"/>
</dbReference>
<keyword evidence="4" id="KW-0156">Chromatin regulator</keyword>
<evidence type="ECO:0000259" key="12">
    <source>
        <dbReference type="PROSITE" id="PS50864"/>
    </source>
</evidence>
<dbReference type="GO" id="GO:0006325">
    <property type="term" value="P:chromatin organization"/>
    <property type="evidence" value="ECO:0007669"/>
    <property type="project" value="UniProtKB-KW"/>
</dbReference>
<feature type="region of interest" description="Disordered" evidence="8">
    <location>
        <begin position="366"/>
        <end position="387"/>
    </location>
</feature>
<evidence type="ECO:0000313" key="14">
    <source>
        <dbReference type="EMBL" id="PRW60017.1"/>
    </source>
</evidence>
<feature type="region of interest" description="Disordered" evidence="8">
    <location>
        <begin position="839"/>
        <end position="860"/>
    </location>
</feature>
<evidence type="ECO:0000256" key="7">
    <source>
        <dbReference type="SAM" id="Coils"/>
    </source>
</evidence>
<dbReference type="InterPro" id="IPR019787">
    <property type="entry name" value="Znf_PHD-finger"/>
</dbReference>
<keyword evidence="2 5" id="KW-0863">Zinc-finger</keyword>
<dbReference type="PANTHER" id="PTHR13793:SF107">
    <property type="entry name" value="BROMODOMAIN-CONTAINING PROTEIN HOMOLOG"/>
    <property type="match status" value="1"/>
</dbReference>
<comment type="caution">
    <text evidence="14">The sequence shown here is derived from an EMBL/GenBank/DDBJ whole genome shotgun (WGS) entry which is preliminary data.</text>
</comment>
<dbReference type="Pfam" id="PF13831">
    <property type="entry name" value="PHD_2"/>
    <property type="match status" value="1"/>
</dbReference>
<dbReference type="InterPro" id="IPR001965">
    <property type="entry name" value="Znf_PHD"/>
</dbReference>
<dbReference type="InterPro" id="IPR011011">
    <property type="entry name" value="Znf_FYVE_PHD"/>
</dbReference>
<evidence type="ECO:0000256" key="8">
    <source>
        <dbReference type="SAM" id="MobiDB-lite"/>
    </source>
</evidence>
<evidence type="ECO:0000259" key="13">
    <source>
        <dbReference type="PROSITE" id="PS51805"/>
    </source>
</evidence>
<keyword evidence="3" id="KW-0862">Zinc</keyword>
<keyword evidence="6" id="KW-0539">Nucleus</keyword>
<dbReference type="Gene3D" id="1.10.30.10">
    <property type="entry name" value="High mobility group box domain"/>
    <property type="match status" value="1"/>
</dbReference>
<dbReference type="Proteomes" id="UP000239899">
    <property type="component" value="Unassembled WGS sequence"/>
</dbReference>
<feature type="coiled-coil region" evidence="7">
    <location>
        <begin position="245"/>
        <end position="272"/>
    </location>
</feature>
<dbReference type="InterPro" id="IPR009071">
    <property type="entry name" value="HMG_box_dom"/>
</dbReference>
<feature type="region of interest" description="Disordered" evidence="8">
    <location>
        <begin position="1229"/>
        <end position="1253"/>
    </location>
</feature>
<dbReference type="CDD" id="cd00084">
    <property type="entry name" value="HMG-box_SF"/>
    <property type="match status" value="1"/>
</dbReference>
<dbReference type="Gene3D" id="3.10.390.10">
    <property type="entry name" value="SAND domain-like"/>
    <property type="match status" value="3"/>
</dbReference>
<evidence type="ECO:0000256" key="4">
    <source>
        <dbReference type="ARBA" id="ARBA00022853"/>
    </source>
</evidence>
<feature type="region of interest" description="Disordered" evidence="8">
    <location>
        <begin position="795"/>
        <end position="826"/>
    </location>
</feature>
<keyword evidence="1" id="KW-0479">Metal-binding</keyword>
<gene>
    <name evidence="14" type="ORF">C2E21_1694</name>
</gene>
<dbReference type="InterPro" id="IPR036910">
    <property type="entry name" value="HMG_box_dom_sf"/>
</dbReference>
<feature type="domain" description="HMG box" evidence="10">
    <location>
        <begin position="60"/>
        <end position="128"/>
    </location>
</feature>
<dbReference type="GO" id="GO:0032259">
    <property type="term" value="P:methylation"/>
    <property type="evidence" value="ECO:0007669"/>
    <property type="project" value="UniProtKB-KW"/>
</dbReference>
<evidence type="ECO:0000259" key="9">
    <source>
        <dbReference type="PROSITE" id="PS50016"/>
    </source>
</evidence>
<reference evidence="14 15" key="1">
    <citation type="journal article" date="2018" name="Plant J.">
        <title>Genome sequences of Chlorella sorokiniana UTEX 1602 and Micractinium conductrix SAG 241.80: implications to maltose excretion by a green alga.</title>
        <authorList>
            <person name="Arriola M.B."/>
            <person name="Velmurugan N."/>
            <person name="Zhang Y."/>
            <person name="Plunkett M.H."/>
            <person name="Hondzo H."/>
            <person name="Barney B.M."/>
        </authorList>
    </citation>
    <scope>NUCLEOTIDE SEQUENCE [LARGE SCALE GENOMIC DNA]</scope>
    <source>
        <strain evidence="15">UTEX 1602</strain>
    </source>
</reference>
<dbReference type="InterPro" id="IPR034732">
    <property type="entry name" value="EPHD"/>
</dbReference>
<dbReference type="SUPFAM" id="SSF47095">
    <property type="entry name" value="HMG-box"/>
    <property type="match status" value="1"/>
</dbReference>
<dbReference type="InterPro" id="IPR042011">
    <property type="entry name" value="ATX3/4/5_PHD"/>
</dbReference>
<dbReference type="SUPFAM" id="SSF63763">
    <property type="entry name" value="SAND domain-like"/>
    <property type="match status" value="1"/>
</dbReference>
<dbReference type="CDD" id="cd15495">
    <property type="entry name" value="PHD_ATX3_4_5_like"/>
    <property type="match status" value="1"/>
</dbReference>
<feature type="compositionally biased region" description="Polar residues" evidence="8">
    <location>
        <begin position="1043"/>
        <end position="1061"/>
    </location>
</feature>
<dbReference type="InterPro" id="IPR013083">
    <property type="entry name" value="Znf_RING/FYVE/PHD"/>
</dbReference>
<dbReference type="SUPFAM" id="SSF57184">
    <property type="entry name" value="Growth factor receptor domain"/>
    <property type="match status" value="1"/>
</dbReference>
<evidence type="ECO:0000256" key="3">
    <source>
        <dbReference type="ARBA" id="ARBA00022833"/>
    </source>
</evidence>
<dbReference type="PROSITE" id="PS01359">
    <property type="entry name" value="ZF_PHD_1"/>
    <property type="match status" value="1"/>
</dbReference>
<dbReference type="PROSITE" id="PS50118">
    <property type="entry name" value="HMG_BOX_2"/>
    <property type="match status" value="1"/>
</dbReference>
<dbReference type="PROSITE" id="PS50280">
    <property type="entry name" value="SET"/>
    <property type="match status" value="1"/>
</dbReference>
<dbReference type="InterPro" id="IPR006212">
    <property type="entry name" value="Furin_repeat"/>
</dbReference>
<dbReference type="PROSITE" id="PS50864">
    <property type="entry name" value="SAND"/>
    <property type="match status" value="1"/>
</dbReference>
<feature type="region of interest" description="Disordered" evidence="8">
    <location>
        <begin position="1018"/>
        <end position="1061"/>
    </location>
</feature>
<feature type="domain" description="PHD-type" evidence="9">
    <location>
        <begin position="607"/>
        <end position="659"/>
    </location>
</feature>
<dbReference type="SMART" id="SM00261">
    <property type="entry name" value="FU"/>
    <property type="match status" value="2"/>
</dbReference>
<keyword evidence="6" id="KW-0238">DNA-binding</keyword>
<feature type="region of interest" description="Disordered" evidence="8">
    <location>
        <begin position="154"/>
        <end position="223"/>
    </location>
</feature>
<feature type="region of interest" description="Disordered" evidence="8">
    <location>
        <begin position="1550"/>
        <end position="1589"/>
    </location>
</feature>
<evidence type="ECO:0000259" key="11">
    <source>
        <dbReference type="PROSITE" id="PS50280"/>
    </source>
</evidence>
<dbReference type="InterPro" id="IPR046341">
    <property type="entry name" value="SET_dom_sf"/>
</dbReference>
<dbReference type="SMART" id="SM00249">
    <property type="entry name" value="PHD"/>
    <property type="match status" value="2"/>
</dbReference>
<evidence type="ECO:0000313" key="15">
    <source>
        <dbReference type="Proteomes" id="UP000239899"/>
    </source>
</evidence>
<dbReference type="InterPro" id="IPR050701">
    <property type="entry name" value="Histone_Mod_Regulator"/>
</dbReference>
<dbReference type="Pfam" id="PF00856">
    <property type="entry name" value="SET"/>
    <property type="match status" value="1"/>
</dbReference>
<dbReference type="SMART" id="SM00398">
    <property type="entry name" value="HMG"/>
    <property type="match status" value="1"/>
</dbReference>
<dbReference type="Gene3D" id="2.170.270.10">
    <property type="entry name" value="SET domain"/>
    <property type="match status" value="1"/>
</dbReference>
<feature type="DNA-binding region" description="HMG box" evidence="6">
    <location>
        <begin position="60"/>
        <end position="128"/>
    </location>
</feature>
<dbReference type="EMBL" id="LHPG02000003">
    <property type="protein sequence ID" value="PRW60017.1"/>
    <property type="molecule type" value="Genomic_DNA"/>
</dbReference>
<dbReference type="GO" id="GO:0003677">
    <property type="term" value="F:DNA binding"/>
    <property type="evidence" value="ECO:0007669"/>
    <property type="project" value="UniProtKB-UniRule"/>
</dbReference>
<evidence type="ECO:0000256" key="1">
    <source>
        <dbReference type="ARBA" id="ARBA00022723"/>
    </source>
</evidence>
<dbReference type="CDD" id="cd20404">
    <property type="entry name" value="Tudor_Agenet_AtEML-like"/>
    <property type="match status" value="1"/>
</dbReference>
<feature type="region of interest" description="Disordered" evidence="8">
    <location>
        <begin position="1413"/>
        <end position="1453"/>
    </location>
</feature>
<organism evidence="14 15">
    <name type="scientific">Chlorella sorokiniana</name>
    <name type="common">Freshwater green alga</name>
    <dbReference type="NCBI Taxonomy" id="3076"/>
    <lineage>
        <taxon>Eukaryota</taxon>
        <taxon>Viridiplantae</taxon>
        <taxon>Chlorophyta</taxon>
        <taxon>core chlorophytes</taxon>
        <taxon>Trebouxiophyceae</taxon>
        <taxon>Chlorellales</taxon>
        <taxon>Chlorellaceae</taxon>
        <taxon>Chlorella clade</taxon>
        <taxon>Chlorella</taxon>
    </lineage>
</organism>
<feature type="compositionally biased region" description="Low complexity" evidence="8">
    <location>
        <begin position="1229"/>
        <end position="1249"/>
    </location>
</feature>
<evidence type="ECO:0000256" key="5">
    <source>
        <dbReference type="PROSITE-ProRule" id="PRU00146"/>
    </source>
</evidence>
<feature type="region of interest" description="Disordered" evidence="8">
    <location>
        <begin position="1"/>
        <end position="29"/>
    </location>
</feature>
<dbReference type="Pfam" id="PF13832">
    <property type="entry name" value="zf-HC5HC2H_2"/>
    <property type="match status" value="1"/>
</dbReference>
<feature type="compositionally biased region" description="Low complexity" evidence="8">
    <location>
        <begin position="1018"/>
        <end position="1036"/>
    </location>
</feature>
<keyword evidence="7" id="KW-0175">Coiled coil</keyword>
<feature type="compositionally biased region" description="Low complexity" evidence="8">
    <location>
        <begin position="1563"/>
        <end position="1584"/>
    </location>
</feature>
<evidence type="ECO:0000256" key="6">
    <source>
        <dbReference type="PROSITE-ProRule" id="PRU00267"/>
    </source>
</evidence>
<evidence type="ECO:0000256" key="2">
    <source>
        <dbReference type="ARBA" id="ARBA00022771"/>
    </source>
</evidence>
<feature type="region of interest" description="Disordered" evidence="8">
    <location>
        <begin position="1276"/>
        <end position="1315"/>
    </location>
</feature>
<sequence>MGQRGGSLTADQARKAPAAGAAALSGAPAAANLTSAPASPLAMVRVLLERSRASLSQSEPQPPLDALGLFRASLVREYQIVETPENDASIASIVAQAWAGLRPDEREPFESRAAEDAARYAQEMQAFQNMQVQYEQLRASAKAQGIVLPLEGGAAAMPQPQPQPRLQQPLPQLRPVHPGQQQAQQQPAQQSAWQRPAPRQQQAAPPQVPQQHAASMQPGPPLQAGQAQCAAQVARQAAAAAATVVEQQAAAVAELEHRLRTLERDYKTNLDNAKAAAARLPAPLGPALLASTREAVTARYQKQRAQLKQDLQQAEAAGKAASQVQRQQQAEAAAAERQLEQQGLGHLARQQPIRPQPVRLQQLPPALGPRQQQAQQAQHGGLPSLQLPPGVPAKIEISCQELTGTMDVMAQMVLCHCDQCAMLPHSERIWSCPQWETHAGAFSAKKWKTSLRVRPGGAPGVPAHGNGMMVLKWLEANGVNHSRPPGPPHPNRLARSVSDVGAQQPPVKTYTSERLLERRRQQEQEREEREREERERRAAAAACRAAQHPEEDDPCYQPGRSHKDAWQRQERTAVAHGSGSGGERDQQRPWLDVQLGCFEPISVRYSGERCCVCDVEDDYDFDQLVCCDLCGLAVHQSCYGVMELPGPDEMWLCRACELKEEGGLLPQCCVCPCTGGALKPTTMHGVWCHSACQQWIPEITVLDVERQEPVDVQAIPKDRWDLVCCLCRQRVGAKIQCSHGDCCTAYHPLCARLAGYLMEIRDGEDRPIRYLSYCARHAKPQPHLSGCRLVSESEELGELPDPAGAGEGPGLDNGQPYTLPPQAPLPACPAGAARAMPLLRSTSPQGGSGSGSLGDGSRSPAPVEIEIERDSVPPSDTEEEDSDVELVDLLPLPPGVPEELPVVCNGHSAILILRSQRVVYEGTVMKAKDFEELAGRANARKWRQSLYHVGPDGKRTMMSKWLAQQDLNRAAMSDLAYNARQLAAWHRHTQQHVEGVMEEMLQAVEADDAPAGTAAAGSLAAKSAAAPPNGTAAPPGTGLPGQQLHQQAGSQARANGRAQQSFQRAAAAAAAAVAVKEEPADEPTAADLAADLAAGDGLASDPEQPESKHVSSWIWGVVRTKQQSPEAAGDAAGQPPEQQQLRPANGSVVERAAAAAAVALPPKPPQQAVGPANGAAAWAQLPTNGKAAAGGQASQGSPSQECATGHTVAAAGAIHQQIAGLQHALASASQQQQQQQQQQQGDAGEAGQQSIGGPQGLAAEIQAVFNGPCNGLLGRKRSFGELSQGSGEEAPPSSRPRHSDSGGMEEGSQGGGSGGFSVAGVAAAALEGAWCRVYWPEEDAWLDCQVREFAPAEGLHRVLYERDLEDEWLDFRQEHQLGRLQLLPGPDPSAWPAPPPRPSNPDALVPIDEMAAKAAAAGGSGGNSSQAASELWVPDVEEGEEGAAEGSSGRGGGGEGALVVDVLCGTLQGTFSAGTMMITLHSGRRVAPREFERMAGRPQSKKWKWSIRVDSGGGVPGITLEDWLESQGLDTAAAPRPRSTTLSAIHRRQLAAGGRRGGRRAMADAAARQKQQQAQGGVQAEGGAPRQRDGKRAFLRALPQLATAGPMPHELHEVPLSRCWTPEDWAAHRLRQVARAAAAAGGGAPARMRAADLAPVVATNPAAYADSLAPQVSVGPGVHNERPLSVKEKLELCHATEHARIAFGKSGIHGWGLFARAPMKQDSMVTEYRGVLLRASVAEARERRYRAQGRDCFLFNLDDQHVLDSTEAGALCRFTNHSCAPSMYSKILNVGGTQRLVFFARHDIQVGEELTYNYRFERQEGEERLPCLKPATLCAARNCYCQQTRFGAPDCATCACTACVAPSRARVEECDTTPQFANPFFYNATAKACVRCVAANCDVSGCNNLGKCQRCAEGFGRDATGACVEGTAANCAVVSSRNATLCSQCLEGFALSRAGVCVACPAGCSVCRAAAPTVCLACAEGMGLVNKVCTACTVEGCANCNANAAKCTKCVQYKAGDASFYVLSNSTCTAFPLGA</sequence>
<dbReference type="PROSITE" id="PS51805">
    <property type="entry name" value="EPHD"/>
    <property type="match status" value="1"/>
</dbReference>
<feature type="compositionally biased region" description="Low complexity" evidence="8">
    <location>
        <begin position="366"/>
        <end position="383"/>
    </location>
</feature>
<feature type="compositionally biased region" description="Low complexity" evidence="8">
    <location>
        <begin position="1413"/>
        <end position="1429"/>
    </location>
</feature>
<name>A0A2P6U128_CHLSO</name>
<dbReference type="GO" id="GO:0005634">
    <property type="term" value="C:nucleus"/>
    <property type="evidence" value="ECO:0007669"/>
    <property type="project" value="UniProtKB-UniRule"/>
</dbReference>
<feature type="compositionally biased region" description="Low complexity" evidence="8">
    <location>
        <begin position="164"/>
        <end position="215"/>
    </location>
</feature>
<feature type="domain" description="PHD-type" evidence="13">
    <location>
        <begin position="665"/>
        <end position="778"/>
    </location>
</feature>
<dbReference type="InterPro" id="IPR019786">
    <property type="entry name" value="Zinc_finger_PHD-type_CS"/>
</dbReference>
<dbReference type="InterPro" id="IPR000770">
    <property type="entry name" value="SAND_dom"/>
</dbReference>
<dbReference type="OrthoDB" id="308383at2759"/>
<dbReference type="SUPFAM" id="SSF82199">
    <property type="entry name" value="SET domain"/>
    <property type="match status" value="1"/>
</dbReference>
<proteinExistence type="predicted"/>
<feature type="compositionally biased region" description="Gly residues" evidence="8">
    <location>
        <begin position="1304"/>
        <end position="1315"/>
    </location>
</feature>
<feature type="compositionally biased region" description="Basic and acidic residues" evidence="8">
    <location>
        <begin position="561"/>
        <end position="573"/>
    </location>
</feature>
<evidence type="ECO:0000259" key="10">
    <source>
        <dbReference type="PROSITE" id="PS50118"/>
    </source>
</evidence>
<feature type="domain" description="SET" evidence="11">
    <location>
        <begin position="1699"/>
        <end position="1815"/>
    </location>
</feature>
<dbReference type="SUPFAM" id="SSF57903">
    <property type="entry name" value="FYVE/PHD zinc finger"/>
    <property type="match status" value="1"/>
</dbReference>
<keyword evidence="15" id="KW-1185">Reference proteome</keyword>
<dbReference type="InterPro" id="IPR009030">
    <property type="entry name" value="Growth_fac_rcpt_cys_sf"/>
</dbReference>